<gene>
    <name evidence="8" type="ORF">IW256_000336</name>
</gene>
<evidence type="ECO:0000313" key="9">
    <source>
        <dbReference type="Proteomes" id="UP000614047"/>
    </source>
</evidence>
<evidence type="ECO:0000256" key="6">
    <source>
        <dbReference type="SAM" id="SignalP"/>
    </source>
</evidence>
<dbReference type="Pfam" id="PF00877">
    <property type="entry name" value="NLPC_P60"/>
    <property type="match status" value="1"/>
</dbReference>
<dbReference type="EMBL" id="JADOUA010000001">
    <property type="protein sequence ID" value="MBG6086223.1"/>
    <property type="molecule type" value="Genomic_DNA"/>
</dbReference>
<evidence type="ECO:0000259" key="7">
    <source>
        <dbReference type="PROSITE" id="PS51935"/>
    </source>
</evidence>
<keyword evidence="3 8" id="KW-0378">Hydrolase</keyword>
<keyword evidence="6" id="KW-0732">Signal</keyword>
<keyword evidence="4" id="KW-0788">Thiol protease</keyword>
<keyword evidence="9" id="KW-1185">Reference proteome</keyword>
<reference evidence="8" key="1">
    <citation type="submission" date="2020-11" db="EMBL/GenBank/DDBJ databases">
        <title>Sequencing the genomes of 1000 actinobacteria strains.</title>
        <authorList>
            <person name="Klenk H.-P."/>
        </authorList>
    </citation>
    <scope>NUCLEOTIDE SEQUENCE</scope>
    <source>
        <strain evidence="8">DSM 43175</strain>
    </source>
</reference>
<dbReference type="PROSITE" id="PS51935">
    <property type="entry name" value="NLPC_P60"/>
    <property type="match status" value="1"/>
</dbReference>
<dbReference type="InterPro" id="IPR051794">
    <property type="entry name" value="PG_Endopeptidase_C40"/>
</dbReference>
<dbReference type="GO" id="GO:0008234">
    <property type="term" value="F:cysteine-type peptidase activity"/>
    <property type="evidence" value="ECO:0007669"/>
    <property type="project" value="UniProtKB-KW"/>
</dbReference>
<dbReference type="AlphaFoldDB" id="A0A931GGD1"/>
<dbReference type="PANTHER" id="PTHR47359:SF3">
    <property type="entry name" value="NLP_P60 DOMAIN-CONTAINING PROTEIN-RELATED"/>
    <property type="match status" value="1"/>
</dbReference>
<feature type="chain" id="PRO_5039409806" evidence="6">
    <location>
        <begin position="35"/>
        <end position="329"/>
    </location>
</feature>
<evidence type="ECO:0000256" key="3">
    <source>
        <dbReference type="ARBA" id="ARBA00022801"/>
    </source>
</evidence>
<keyword evidence="2" id="KW-0645">Protease</keyword>
<organism evidence="8 9">
    <name type="scientific">Actinomadura viridis</name>
    <dbReference type="NCBI Taxonomy" id="58110"/>
    <lineage>
        <taxon>Bacteria</taxon>
        <taxon>Bacillati</taxon>
        <taxon>Actinomycetota</taxon>
        <taxon>Actinomycetes</taxon>
        <taxon>Streptosporangiales</taxon>
        <taxon>Thermomonosporaceae</taxon>
        <taxon>Actinomadura</taxon>
    </lineage>
</organism>
<dbReference type="Proteomes" id="UP000614047">
    <property type="component" value="Unassembled WGS sequence"/>
</dbReference>
<dbReference type="InterPro" id="IPR038765">
    <property type="entry name" value="Papain-like_cys_pep_sf"/>
</dbReference>
<accession>A0A931GGD1</accession>
<feature type="domain" description="NlpC/P60" evidence="7">
    <location>
        <begin position="214"/>
        <end position="329"/>
    </location>
</feature>
<dbReference type="PANTHER" id="PTHR47359">
    <property type="entry name" value="PEPTIDOGLYCAN DL-ENDOPEPTIDASE CWLO"/>
    <property type="match status" value="1"/>
</dbReference>
<dbReference type="SUPFAM" id="SSF54001">
    <property type="entry name" value="Cysteine proteinases"/>
    <property type="match status" value="1"/>
</dbReference>
<comment type="similarity">
    <text evidence="1">Belongs to the peptidase C40 family.</text>
</comment>
<proteinExistence type="inferred from homology"/>
<comment type="caution">
    <text evidence="8">The sequence shown here is derived from an EMBL/GenBank/DDBJ whole genome shotgun (WGS) entry which is preliminary data.</text>
</comment>
<evidence type="ECO:0000313" key="8">
    <source>
        <dbReference type="EMBL" id="MBG6086223.1"/>
    </source>
</evidence>
<dbReference type="GO" id="GO:0006508">
    <property type="term" value="P:proteolysis"/>
    <property type="evidence" value="ECO:0007669"/>
    <property type="project" value="UniProtKB-KW"/>
</dbReference>
<dbReference type="RefSeq" id="WP_197009254.1">
    <property type="nucleotide sequence ID" value="NZ_BAABES010000017.1"/>
</dbReference>
<protein>
    <submittedName>
        <fullName evidence="8">Cell wall-associated NlpC family hydrolase</fullName>
    </submittedName>
</protein>
<feature type="coiled-coil region" evidence="5">
    <location>
        <begin position="47"/>
        <end position="81"/>
    </location>
</feature>
<evidence type="ECO:0000256" key="4">
    <source>
        <dbReference type="ARBA" id="ARBA00022807"/>
    </source>
</evidence>
<keyword evidence="5" id="KW-0175">Coiled coil</keyword>
<evidence type="ECO:0000256" key="1">
    <source>
        <dbReference type="ARBA" id="ARBA00007074"/>
    </source>
</evidence>
<name>A0A931GGD1_9ACTN</name>
<evidence type="ECO:0000256" key="2">
    <source>
        <dbReference type="ARBA" id="ARBA00022670"/>
    </source>
</evidence>
<dbReference type="Gene3D" id="6.10.250.3150">
    <property type="match status" value="1"/>
</dbReference>
<feature type="coiled-coil region" evidence="5">
    <location>
        <begin position="149"/>
        <end position="193"/>
    </location>
</feature>
<feature type="signal peptide" evidence="6">
    <location>
        <begin position="1"/>
        <end position="34"/>
    </location>
</feature>
<evidence type="ECO:0000256" key="5">
    <source>
        <dbReference type="SAM" id="Coils"/>
    </source>
</evidence>
<sequence length="329" mass="35162">MEPPRPGSFSRRARAGRVPAAALAGALVTAAAFAHPGAAHADPEPSTKELQSQAHKLADQLEQLTEQYNGLKVKLQQSQRAAKVATDNAARQERSLAGVREDLGRLAATSYMQGGADPAVSFVTAQDPQALLDQAATLRYFAAQDGTRVANMMQAMQAAQRARKSAEDRAAQVEKLRAQLDGQREKVTGLYEKVRGKLVKRDPSQLGKLPVVGTGKAAQALRLAMGKIGRPYVWGAAGPTTFDCSGLIMWAYKQVGISLPHYTGSQWNAGTHISRGQMQPGDLVFFYSDLHHVGMYVGDGKMLHAPQTGDVVKISPIGGRPFAGAVRVA</sequence>
<dbReference type="InterPro" id="IPR000064">
    <property type="entry name" value="NLP_P60_dom"/>
</dbReference>
<dbReference type="Gene3D" id="3.90.1720.10">
    <property type="entry name" value="endopeptidase domain like (from Nostoc punctiforme)"/>
    <property type="match status" value="1"/>
</dbReference>